<feature type="transmembrane region" description="Helical" evidence="1">
    <location>
        <begin position="12"/>
        <end position="30"/>
    </location>
</feature>
<keyword evidence="1" id="KW-0812">Transmembrane</keyword>
<evidence type="ECO:0000313" key="2">
    <source>
        <dbReference type="EMBL" id="SCY47432.1"/>
    </source>
</evidence>
<accession>A0A1G5G7B3</accession>
<keyword evidence="1" id="KW-0472">Membrane</keyword>
<reference evidence="2 3" key="1">
    <citation type="submission" date="2016-10" db="EMBL/GenBank/DDBJ databases">
        <authorList>
            <person name="de Groot N.N."/>
        </authorList>
    </citation>
    <scope>NUCLEOTIDE SEQUENCE [LARGE SCALE GENOMIC DNA]</scope>
    <source>
        <strain evidence="2 3">CGMCC 1.7031</strain>
    </source>
</reference>
<sequence length="60" mass="7111">MENAIRFIKQNVWAVLAGLVFYVTFLFFTFSGNRLCDCESTERYNPGQHSRTSVNRFYHK</sequence>
<keyword evidence="3" id="KW-1185">Reference proteome</keyword>
<evidence type="ECO:0000313" key="3">
    <source>
        <dbReference type="Proteomes" id="UP000199354"/>
    </source>
</evidence>
<dbReference type="OrthoDB" id="677125at2"/>
<proteinExistence type="predicted"/>
<protein>
    <submittedName>
        <fullName evidence="2">Uncharacterized protein</fullName>
    </submittedName>
</protein>
<evidence type="ECO:0000256" key="1">
    <source>
        <dbReference type="SAM" id="Phobius"/>
    </source>
</evidence>
<dbReference type="AlphaFoldDB" id="A0A1G5G7B3"/>
<gene>
    <name evidence="2" type="ORF">SAMN02927903_01476</name>
</gene>
<name>A0A1G5G7B3_9FLAO</name>
<dbReference type="STRING" id="490189.SAMN02927903_01476"/>
<dbReference type="EMBL" id="FMVF01000006">
    <property type="protein sequence ID" value="SCY47432.1"/>
    <property type="molecule type" value="Genomic_DNA"/>
</dbReference>
<dbReference type="RefSeq" id="WP_091141658.1">
    <property type="nucleotide sequence ID" value="NZ_FMVF01000006.1"/>
</dbReference>
<dbReference type="Proteomes" id="UP000199354">
    <property type="component" value="Unassembled WGS sequence"/>
</dbReference>
<organism evidence="2 3">
    <name type="scientific">Flavobacterium caeni</name>
    <dbReference type="NCBI Taxonomy" id="490189"/>
    <lineage>
        <taxon>Bacteria</taxon>
        <taxon>Pseudomonadati</taxon>
        <taxon>Bacteroidota</taxon>
        <taxon>Flavobacteriia</taxon>
        <taxon>Flavobacteriales</taxon>
        <taxon>Flavobacteriaceae</taxon>
        <taxon>Flavobacterium</taxon>
    </lineage>
</organism>
<keyword evidence="1" id="KW-1133">Transmembrane helix</keyword>